<dbReference type="AlphaFoldDB" id="A0AAX6MZE2"/>
<evidence type="ECO:0000313" key="3">
    <source>
        <dbReference type="Proteomes" id="UP001369815"/>
    </source>
</evidence>
<name>A0AAX6MZE2_9PEZI</name>
<protein>
    <submittedName>
        <fullName evidence="2">Uncharacterized protein</fullName>
    </submittedName>
</protein>
<feature type="region of interest" description="Disordered" evidence="1">
    <location>
        <begin position="1"/>
        <end position="39"/>
    </location>
</feature>
<accession>A0AAX6MZE2</accession>
<organism evidence="2 3">
    <name type="scientific">Daldinia eschscholtzii</name>
    <dbReference type="NCBI Taxonomy" id="292717"/>
    <lineage>
        <taxon>Eukaryota</taxon>
        <taxon>Fungi</taxon>
        <taxon>Dikarya</taxon>
        <taxon>Ascomycota</taxon>
        <taxon>Pezizomycotina</taxon>
        <taxon>Sordariomycetes</taxon>
        <taxon>Xylariomycetidae</taxon>
        <taxon>Xylariales</taxon>
        <taxon>Hypoxylaceae</taxon>
        <taxon>Daldinia</taxon>
    </lineage>
</organism>
<keyword evidence="3" id="KW-1185">Reference proteome</keyword>
<reference evidence="2 3" key="1">
    <citation type="journal article" date="2024" name="Front Chem Biol">
        <title>Unveiling the potential of Daldinia eschscholtzii MFLUCC 19-0629 through bioactivity and bioinformatics studies for enhanced sustainable agriculture production.</title>
        <authorList>
            <person name="Brooks S."/>
            <person name="Weaver J.A."/>
            <person name="Klomchit A."/>
            <person name="Alharthi S.A."/>
            <person name="Onlamun T."/>
            <person name="Nurani R."/>
            <person name="Vong T.K."/>
            <person name="Alberti F."/>
            <person name="Greco C."/>
        </authorList>
    </citation>
    <scope>NUCLEOTIDE SEQUENCE [LARGE SCALE GENOMIC DNA]</scope>
    <source>
        <strain evidence="2">MFLUCC 19-0629</strain>
    </source>
</reference>
<evidence type="ECO:0000256" key="1">
    <source>
        <dbReference type="SAM" id="MobiDB-lite"/>
    </source>
</evidence>
<dbReference type="Proteomes" id="UP001369815">
    <property type="component" value="Unassembled WGS sequence"/>
</dbReference>
<dbReference type="EMBL" id="JBANMG010000001">
    <property type="protein sequence ID" value="KAK6957864.1"/>
    <property type="molecule type" value="Genomic_DNA"/>
</dbReference>
<proteinExistence type="predicted"/>
<evidence type="ECO:0000313" key="2">
    <source>
        <dbReference type="EMBL" id="KAK6957864.1"/>
    </source>
</evidence>
<sequence>MPHSTHEGEDRPDCMNGTKTDSGSAQGKPQQEGSSSQTTMLEIWANETERERLPFSEVIQQQAVQYAIFLLGLMLFIY</sequence>
<gene>
    <name evidence="2" type="ORF">Daesc_000653</name>
</gene>
<feature type="compositionally biased region" description="Polar residues" evidence="1">
    <location>
        <begin position="17"/>
        <end position="39"/>
    </location>
</feature>
<comment type="caution">
    <text evidence="2">The sequence shown here is derived from an EMBL/GenBank/DDBJ whole genome shotgun (WGS) entry which is preliminary data.</text>
</comment>
<feature type="compositionally biased region" description="Basic and acidic residues" evidence="1">
    <location>
        <begin position="1"/>
        <end position="13"/>
    </location>
</feature>